<reference evidence="2" key="1">
    <citation type="journal article" date="2021" name="Nat. Commun.">
        <title>Genetic determinants of endophytism in the Arabidopsis root mycobiome.</title>
        <authorList>
            <person name="Mesny F."/>
            <person name="Miyauchi S."/>
            <person name="Thiergart T."/>
            <person name="Pickel B."/>
            <person name="Atanasova L."/>
            <person name="Karlsson M."/>
            <person name="Huettel B."/>
            <person name="Barry K.W."/>
            <person name="Haridas S."/>
            <person name="Chen C."/>
            <person name="Bauer D."/>
            <person name="Andreopoulos W."/>
            <person name="Pangilinan J."/>
            <person name="LaButti K."/>
            <person name="Riley R."/>
            <person name="Lipzen A."/>
            <person name="Clum A."/>
            <person name="Drula E."/>
            <person name="Henrissat B."/>
            <person name="Kohler A."/>
            <person name="Grigoriev I.V."/>
            <person name="Martin F.M."/>
            <person name="Hacquard S."/>
        </authorList>
    </citation>
    <scope>NUCLEOTIDE SEQUENCE</scope>
    <source>
        <strain evidence="2">FSSC 5 MPI-SDFR-AT-0091</strain>
    </source>
</reference>
<keyword evidence="1" id="KW-1133">Transmembrane helix</keyword>
<proteinExistence type="predicted"/>
<dbReference type="EMBL" id="JAGTJS010000001">
    <property type="protein sequence ID" value="KAH7275715.1"/>
    <property type="molecule type" value="Genomic_DNA"/>
</dbReference>
<organism evidence="2 3">
    <name type="scientific">Fusarium solani</name>
    <name type="common">Filamentous fungus</name>
    <dbReference type="NCBI Taxonomy" id="169388"/>
    <lineage>
        <taxon>Eukaryota</taxon>
        <taxon>Fungi</taxon>
        <taxon>Dikarya</taxon>
        <taxon>Ascomycota</taxon>
        <taxon>Pezizomycotina</taxon>
        <taxon>Sordariomycetes</taxon>
        <taxon>Hypocreomycetidae</taxon>
        <taxon>Hypocreales</taxon>
        <taxon>Nectriaceae</taxon>
        <taxon>Fusarium</taxon>
        <taxon>Fusarium solani species complex</taxon>
    </lineage>
</organism>
<evidence type="ECO:0000256" key="1">
    <source>
        <dbReference type="SAM" id="Phobius"/>
    </source>
</evidence>
<dbReference type="AlphaFoldDB" id="A0A9P9L6F0"/>
<comment type="caution">
    <text evidence="2">The sequence shown here is derived from an EMBL/GenBank/DDBJ whole genome shotgun (WGS) entry which is preliminary data.</text>
</comment>
<evidence type="ECO:0000313" key="2">
    <source>
        <dbReference type="EMBL" id="KAH7275715.1"/>
    </source>
</evidence>
<accession>A0A9P9L6F0</accession>
<name>A0A9P9L6F0_FUSSL</name>
<keyword evidence="3" id="KW-1185">Reference proteome</keyword>
<protein>
    <submittedName>
        <fullName evidence="2">Uncharacterized protein</fullName>
    </submittedName>
</protein>
<dbReference type="OrthoDB" id="3692311at2759"/>
<feature type="transmembrane region" description="Helical" evidence="1">
    <location>
        <begin position="162"/>
        <end position="180"/>
    </location>
</feature>
<keyword evidence="1" id="KW-0812">Transmembrane</keyword>
<keyword evidence="1" id="KW-0472">Membrane</keyword>
<feature type="transmembrane region" description="Helical" evidence="1">
    <location>
        <begin position="137"/>
        <end position="155"/>
    </location>
</feature>
<gene>
    <name evidence="2" type="ORF">B0J15DRAFT_557789</name>
</gene>
<feature type="transmembrane region" description="Helical" evidence="1">
    <location>
        <begin position="104"/>
        <end position="125"/>
    </location>
</feature>
<evidence type="ECO:0000313" key="3">
    <source>
        <dbReference type="Proteomes" id="UP000736672"/>
    </source>
</evidence>
<dbReference type="Proteomes" id="UP000736672">
    <property type="component" value="Unassembled WGS sequence"/>
</dbReference>
<sequence>MSSKLMAYWGLACPVGGRFYICEESEEQFMGCCTSDPCAKGNGVCPDKDLRTATFDRGRNAKIPMQGCGSSEDPEERPKHAAEVNPITEVHTERRLLPGRLHPLDIVLTFIPTCFIALALVSVHLDEQPLSDFGERVVELTRLSPTIYPILFAAVSSRFYKAFARWLSIIGSGILLIWAMSPLGGQSASRLLAPGNSTTISDIVIYFSDPGSQFSAFPAWASFNNKQRSITALYSSALMSSQQQKGSVRDLWELPKIPQWSPERKMDEWYDVEEDAFSRGDSHYASLLGIKIQGLDSSSTDRQYDFTVMSSYMDFKCVYAGRGEDDGAGPFSIDMKTPWRNVLALEAWERWKSRDDLPPVQLTYTSVGEELADGGETSSFSLKVNCTLQTITVETAIRCGPRPLATSCFARRQRRVKGKHDPNRPPEPILSNFLLLQRVMEYWPLASGEGDGDGDLASPTENYIMGDPHPFAGQPYRAWTKEDLSIFPDAFSRHFTTTFNTYWDSALNPSSHANVSFTSTPAFNILSYGDNGDNIQPFMNSASGTRTAVHRLVLQFFIRGPDVLGFASSLTRDNPYTEQGSCEICGSNSRMCGLRARRDISRFERCRQLRMRTSKNPRWSGGHLTGRSCMLEGQRGMNQ</sequence>